<dbReference type="GO" id="GO:0005886">
    <property type="term" value="C:plasma membrane"/>
    <property type="evidence" value="ECO:0007669"/>
    <property type="project" value="UniProtKB-SubCell"/>
</dbReference>
<feature type="transmembrane region" description="Helical" evidence="12">
    <location>
        <begin position="130"/>
        <end position="155"/>
    </location>
</feature>
<feature type="transmembrane region" description="Helical" evidence="12">
    <location>
        <begin position="161"/>
        <end position="183"/>
    </location>
</feature>
<evidence type="ECO:0000256" key="12">
    <source>
        <dbReference type="SAM" id="Phobius"/>
    </source>
</evidence>
<feature type="transmembrane region" description="Helical" evidence="12">
    <location>
        <begin position="515"/>
        <end position="536"/>
    </location>
</feature>
<feature type="transmembrane region" description="Helical" evidence="12">
    <location>
        <begin position="281"/>
        <end position="306"/>
    </location>
</feature>
<evidence type="ECO:0000256" key="1">
    <source>
        <dbReference type="ARBA" id="ARBA00004651"/>
    </source>
</evidence>
<feature type="transmembrane region" description="Helical" evidence="12">
    <location>
        <begin position="87"/>
        <end position="109"/>
    </location>
</feature>
<keyword evidence="5 12" id="KW-0812">Transmembrane</keyword>
<dbReference type="Proteomes" id="UP001168821">
    <property type="component" value="Unassembled WGS sequence"/>
</dbReference>
<feature type="transmembrane region" description="Helical" evidence="12">
    <location>
        <begin position="443"/>
        <end position="460"/>
    </location>
</feature>
<keyword evidence="14" id="KW-1185">Reference proteome</keyword>
<evidence type="ECO:0000256" key="9">
    <source>
        <dbReference type="ARBA" id="ARBA00023136"/>
    </source>
</evidence>
<accession>A0AA38IIU8</accession>
<keyword evidence="7" id="KW-0915">Sodium</keyword>
<feature type="transmembrane region" description="Helical" evidence="12">
    <location>
        <begin position="326"/>
        <end position="351"/>
    </location>
</feature>
<dbReference type="PANTHER" id="PTHR42985:SF21">
    <property type="entry name" value="SODIUM-DEPENDENT MULTIVITAMIN TRANSPORTER-LIKE PROTEIN"/>
    <property type="match status" value="1"/>
</dbReference>
<evidence type="ECO:0000256" key="11">
    <source>
        <dbReference type="RuleBase" id="RU362091"/>
    </source>
</evidence>
<keyword evidence="4" id="KW-1003">Cell membrane</keyword>
<sequence length="578" mass="63254">MSSEDATAVFSIFDYVVFATMLIISSLIGVYFAYFAKVKQNTPSEYLMGSKSIGVLPMSMSLLASYVSGISLLGFPAEMYTYGTQLWMVLSTQPLVALTLMYIFLPVYYKLQLTSTYEYLNLRFNHTVRLLGSVLFLIETMLYIPIVIYVPALAFNQVTGINLHLITPAVCIICIFYTTLGGLKAVVWTDAIQTVLMFASMIVVVIMGMESVGGFSEVWKRNQHGDRLDFFNLDWDPTLRHTLWTVAIGHYFSWLATCSVNQTMAQRFLAMPTLKSARLTVILLVLGMWGLVSLSCCVGLIIYAYYHKCDPITNGSVAKSDQLVPYFVMHVATVIPGLPGLFVSGVFSAALSSMSTGLNSMTGVIFEDFIKPKLKKPLSAARASFLMKIMVVVIGTICVALVFVVENLGMLIQATLSLGAITAGPTLGIFVLGMFFPGANSKGAIVGGVVSGSLIGWISIGTQMKMAQGVITFPKKNVSIEGCDSWVSGYLSSVVAPQVGNKEVESVFALYRMSYMYYTVVGAVVAVVVGYIVSLVTGGTEKQVHRDLLSPIVHRFLNEEREADTNNRKDLVMDTELT</sequence>
<gene>
    <name evidence="13" type="ORF">Zmor_015804</name>
</gene>
<feature type="transmembrane region" description="Helical" evidence="12">
    <location>
        <begin position="55"/>
        <end position="75"/>
    </location>
</feature>
<dbReference type="EMBL" id="JALNTZ010000004">
    <property type="protein sequence ID" value="KAJ3656755.1"/>
    <property type="molecule type" value="Genomic_DNA"/>
</dbReference>
<comment type="similarity">
    <text evidence="2 11">Belongs to the sodium:solute symporter (SSF) (TC 2.A.21) family.</text>
</comment>
<dbReference type="Pfam" id="PF00474">
    <property type="entry name" value="SSF"/>
    <property type="match status" value="1"/>
</dbReference>
<evidence type="ECO:0000256" key="8">
    <source>
        <dbReference type="ARBA" id="ARBA00023065"/>
    </source>
</evidence>
<keyword evidence="10" id="KW-0739">Sodium transport</keyword>
<comment type="caution">
    <text evidence="13">The sequence shown here is derived from an EMBL/GenBank/DDBJ whole genome shotgun (WGS) entry which is preliminary data.</text>
</comment>
<comment type="subcellular location">
    <subcellularLocation>
        <location evidence="1">Cell membrane</location>
        <topology evidence="1">Multi-pass membrane protein</topology>
    </subcellularLocation>
</comment>
<dbReference type="GO" id="GO:0015293">
    <property type="term" value="F:symporter activity"/>
    <property type="evidence" value="ECO:0007669"/>
    <property type="project" value="TreeGrafter"/>
</dbReference>
<feature type="transmembrane region" description="Helical" evidence="12">
    <location>
        <begin position="12"/>
        <end position="34"/>
    </location>
</feature>
<evidence type="ECO:0008006" key="15">
    <source>
        <dbReference type="Google" id="ProtNLM"/>
    </source>
</evidence>
<dbReference type="AlphaFoldDB" id="A0AA38IIU8"/>
<evidence type="ECO:0000256" key="2">
    <source>
        <dbReference type="ARBA" id="ARBA00006434"/>
    </source>
</evidence>
<evidence type="ECO:0000256" key="7">
    <source>
        <dbReference type="ARBA" id="ARBA00023053"/>
    </source>
</evidence>
<evidence type="ECO:0000256" key="4">
    <source>
        <dbReference type="ARBA" id="ARBA00022475"/>
    </source>
</evidence>
<keyword evidence="6 12" id="KW-1133">Transmembrane helix</keyword>
<dbReference type="InterPro" id="IPR051163">
    <property type="entry name" value="Sodium:Solute_Symporter_SSF"/>
</dbReference>
<protein>
    <recommendedName>
        <fullName evidence="15">Sodium-coupled monocarboxylate transporter 1</fullName>
    </recommendedName>
</protein>
<keyword evidence="9 12" id="KW-0472">Membrane</keyword>
<evidence type="ECO:0000256" key="3">
    <source>
        <dbReference type="ARBA" id="ARBA00022448"/>
    </source>
</evidence>
<evidence type="ECO:0000313" key="13">
    <source>
        <dbReference type="EMBL" id="KAJ3656755.1"/>
    </source>
</evidence>
<proteinExistence type="inferred from homology"/>
<dbReference type="InterPro" id="IPR038377">
    <property type="entry name" value="Na/Glc_symporter_sf"/>
</dbReference>
<dbReference type="Gene3D" id="1.20.1730.10">
    <property type="entry name" value="Sodium/glucose cotransporter"/>
    <property type="match status" value="1"/>
</dbReference>
<evidence type="ECO:0000256" key="10">
    <source>
        <dbReference type="ARBA" id="ARBA00023201"/>
    </source>
</evidence>
<keyword evidence="8" id="KW-0406">Ion transport</keyword>
<evidence type="ECO:0000256" key="6">
    <source>
        <dbReference type="ARBA" id="ARBA00022989"/>
    </source>
</evidence>
<dbReference type="InterPro" id="IPR001734">
    <property type="entry name" value="Na/solute_symporter"/>
</dbReference>
<feature type="transmembrane region" description="Helical" evidence="12">
    <location>
        <begin position="195"/>
        <end position="219"/>
    </location>
</feature>
<dbReference type="PANTHER" id="PTHR42985">
    <property type="entry name" value="SODIUM-COUPLED MONOCARBOXYLATE TRANSPORTER"/>
    <property type="match status" value="1"/>
</dbReference>
<evidence type="ECO:0000313" key="14">
    <source>
        <dbReference type="Proteomes" id="UP001168821"/>
    </source>
</evidence>
<dbReference type="NCBIfam" id="TIGR00813">
    <property type="entry name" value="sss"/>
    <property type="match status" value="1"/>
</dbReference>
<feature type="transmembrane region" description="Helical" evidence="12">
    <location>
        <begin position="239"/>
        <end position="260"/>
    </location>
</feature>
<feature type="transmembrane region" description="Helical" evidence="12">
    <location>
        <begin position="385"/>
        <end position="405"/>
    </location>
</feature>
<evidence type="ECO:0000256" key="5">
    <source>
        <dbReference type="ARBA" id="ARBA00022692"/>
    </source>
</evidence>
<name>A0AA38IIU8_9CUCU</name>
<organism evidence="13 14">
    <name type="scientific">Zophobas morio</name>
    <dbReference type="NCBI Taxonomy" id="2755281"/>
    <lineage>
        <taxon>Eukaryota</taxon>
        <taxon>Metazoa</taxon>
        <taxon>Ecdysozoa</taxon>
        <taxon>Arthropoda</taxon>
        <taxon>Hexapoda</taxon>
        <taxon>Insecta</taxon>
        <taxon>Pterygota</taxon>
        <taxon>Neoptera</taxon>
        <taxon>Endopterygota</taxon>
        <taxon>Coleoptera</taxon>
        <taxon>Polyphaga</taxon>
        <taxon>Cucujiformia</taxon>
        <taxon>Tenebrionidae</taxon>
        <taxon>Zophobas</taxon>
    </lineage>
</organism>
<reference evidence="13" key="1">
    <citation type="journal article" date="2023" name="G3 (Bethesda)">
        <title>Whole genome assemblies of Zophobas morio and Tenebrio molitor.</title>
        <authorList>
            <person name="Kaur S."/>
            <person name="Stinson S.A."/>
            <person name="diCenzo G.C."/>
        </authorList>
    </citation>
    <scope>NUCLEOTIDE SEQUENCE</scope>
    <source>
        <strain evidence="13">QUZm001</strain>
    </source>
</reference>
<keyword evidence="3" id="KW-0813">Transport</keyword>
<dbReference type="CDD" id="cd11492">
    <property type="entry name" value="SLC5sbd_NIS-SMVT"/>
    <property type="match status" value="1"/>
</dbReference>
<feature type="transmembrane region" description="Helical" evidence="12">
    <location>
        <begin position="411"/>
        <end position="436"/>
    </location>
</feature>
<dbReference type="PROSITE" id="PS50283">
    <property type="entry name" value="NA_SOLUT_SYMP_3"/>
    <property type="match status" value="1"/>
</dbReference>
<dbReference type="GO" id="GO:0006814">
    <property type="term" value="P:sodium ion transport"/>
    <property type="evidence" value="ECO:0007669"/>
    <property type="project" value="UniProtKB-KW"/>
</dbReference>